<evidence type="ECO:0000313" key="2">
    <source>
        <dbReference type="Proteomes" id="UP000799753"/>
    </source>
</evidence>
<dbReference type="OrthoDB" id="10262814at2759"/>
<evidence type="ECO:0000313" key="1">
    <source>
        <dbReference type="EMBL" id="KAF2638057.1"/>
    </source>
</evidence>
<protein>
    <recommendedName>
        <fullName evidence="3">F-box domain-containing protein</fullName>
    </recommendedName>
</protein>
<name>A0A6A6RS76_9PLEO</name>
<evidence type="ECO:0008006" key="3">
    <source>
        <dbReference type="Google" id="ProtNLM"/>
    </source>
</evidence>
<dbReference type="Proteomes" id="UP000799753">
    <property type="component" value="Unassembled WGS sequence"/>
</dbReference>
<proteinExistence type="predicted"/>
<keyword evidence="2" id="KW-1185">Reference proteome</keyword>
<reference evidence="1" key="1">
    <citation type="journal article" date="2020" name="Stud. Mycol.">
        <title>101 Dothideomycetes genomes: a test case for predicting lifestyles and emergence of pathogens.</title>
        <authorList>
            <person name="Haridas S."/>
            <person name="Albert R."/>
            <person name="Binder M."/>
            <person name="Bloem J."/>
            <person name="Labutti K."/>
            <person name="Salamov A."/>
            <person name="Andreopoulos B."/>
            <person name="Baker S."/>
            <person name="Barry K."/>
            <person name="Bills G."/>
            <person name="Bluhm B."/>
            <person name="Cannon C."/>
            <person name="Castanera R."/>
            <person name="Culley D."/>
            <person name="Daum C."/>
            <person name="Ezra D."/>
            <person name="Gonzalez J."/>
            <person name="Henrissat B."/>
            <person name="Kuo A."/>
            <person name="Liang C."/>
            <person name="Lipzen A."/>
            <person name="Lutzoni F."/>
            <person name="Magnuson J."/>
            <person name="Mondo S."/>
            <person name="Nolan M."/>
            <person name="Ohm R."/>
            <person name="Pangilinan J."/>
            <person name="Park H.-J."/>
            <person name="Ramirez L."/>
            <person name="Alfaro M."/>
            <person name="Sun H."/>
            <person name="Tritt A."/>
            <person name="Yoshinaga Y."/>
            <person name="Zwiers L.-H."/>
            <person name="Turgeon B."/>
            <person name="Goodwin S."/>
            <person name="Spatafora J."/>
            <person name="Crous P."/>
            <person name="Grigoriev I."/>
        </authorList>
    </citation>
    <scope>NUCLEOTIDE SEQUENCE</scope>
    <source>
        <strain evidence="1">CBS 473.64</strain>
    </source>
</reference>
<accession>A0A6A6RS76</accession>
<organism evidence="1 2">
    <name type="scientific">Massarina eburnea CBS 473.64</name>
    <dbReference type="NCBI Taxonomy" id="1395130"/>
    <lineage>
        <taxon>Eukaryota</taxon>
        <taxon>Fungi</taxon>
        <taxon>Dikarya</taxon>
        <taxon>Ascomycota</taxon>
        <taxon>Pezizomycotina</taxon>
        <taxon>Dothideomycetes</taxon>
        <taxon>Pleosporomycetidae</taxon>
        <taxon>Pleosporales</taxon>
        <taxon>Massarineae</taxon>
        <taxon>Massarinaceae</taxon>
        <taxon>Massarina</taxon>
    </lineage>
</organism>
<dbReference type="EMBL" id="MU006791">
    <property type="protein sequence ID" value="KAF2638057.1"/>
    <property type="molecule type" value="Genomic_DNA"/>
</dbReference>
<sequence>MYDDQEEMLKSLVLLHTVAKAIQFMPKLCRIVYSSGPRLQSFEKKELRDLIPPAFHPGSFEAFHHVIGAIHCEQFTSIREFAVAPFVPGAAFSEQQFSLEAFRFKDADHLEAGKFFFHNLHKLHLDVNISIGQGGSSMLDNMARLLCETTELRELSLHLTPWKQREHSMYRHVSPEEPIFPRLGLRTTWTSLRMLSIGGVYANEGTFKDLVDRHRYTLKSLRFELCGLTEGNWTHIVDEVVLTTSIPEFSLDRVHDVYLGYNVSFEDVHDRENWWFDGQLMVNEKGERYFEEPRTENKKAYVWPHGR</sequence>
<gene>
    <name evidence="1" type="ORF">P280DRAFT_90030</name>
</gene>
<dbReference type="AlphaFoldDB" id="A0A6A6RS76"/>